<accession>A0A2W4VRS1</accession>
<dbReference type="Pfam" id="PF00560">
    <property type="entry name" value="LRR_1"/>
    <property type="match status" value="1"/>
</dbReference>
<keyword evidence="5" id="KW-0418">Kinase</keyword>
<dbReference type="SUPFAM" id="SSF56112">
    <property type="entry name" value="Protein kinase-like (PK-like)"/>
    <property type="match status" value="1"/>
</dbReference>
<gene>
    <name evidence="5" type="ORF">DCF25_17735</name>
</gene>
<dbReference type="Gene3D" id="3.30.200.20">
    <property type="entry name" value="Phosphorylase Kinase, domain 1"/>
    <property type="match status" value="1"/>
</dbReference>
<dbReference type="Gene3D" id="1.10.510.10">
    <property type="entry name" value="Transferase(Phosphotransferase) domain 1"/>
    <property type="match status" value="1"/>
</dbReference>
<dbReference type="SMART" id="SM00369">
    <property type="entry name" value="LRR_TYP"/>
    <property type="match status" value="3"/>
</dbReference>
<proteinExistence type="predicted"/>
<keyword evidence="3" id="KW-0067">ATP-binding</keyword>
<dbReference type="Pfam" id="PF13855">
    <property type="entry name" value="LRR_8"/>
    <property type="match status" value="1"/>
</dbReference>
<evidence type="ECO:0000256" key="1">
    <source>
        <dbReference type="ARBA" id="ARBA00022614"/>
    </source>
</evidence>
<dbReference type="GO" id="GO:0005524">
    <property type="term" value="F:ATP binding"/>
    <property type="evidence" value="ECO:0007669"/>
    <property type="project" value="UniProtKB-UniRule"/>
</dbReference>
<dbReference type="Proteomes" id="UP000249354">
    <property type="component" value="Unassembled WGS sequence"/>
</dbReference>
<keyword evidence="1" id="KW-0433">Leucine-rich repeat</keyword>
<dbReference type="Gene3D" id="3.80.10.10">
    <property type="entry name" value="Ribonuclease Inhibitor"/>
    <property type="match status" value="2"/>
</dbReference>
<evidence type="ECO:0000256" key="3">
    <source>
        <dbReference type="PROSITE-ProRule" id="PRU10141"/>
    </source>
</evidence>
<dbReference type="InterPro" id="IPR017441">
    <property type="entry name" value="Protein_kinase_ATP_BS"/>
</dbReference>
<dbReference type="PANTHER" id="PTHR48051:SF1">
    <property type="entry name" value="RAS SUPPRESSOR PROTEIN 1"/>
    <property type="match status" value="1"/>
</dbReference>
<comment type="caution">
    <text evidence="5">The sequence shown here is derived from an EMBL/GenBank/DDBJ whole genome shotgun (WGS) entry which is preliminary data.</text>
</comment>
<organism evidence="5 6">
    <name type="scientific">Leptolyngbya foveolarum</name>
    <dbReference type="NCBI Taxonomy" id="47253"/>
    <lineage>
        <taxon>Bacteria</taxon>
        <taxon>Bacillati</taxon>
        <taxon>Cyanobacteriota</taxon>
        <taxon>Cyanophyceae</taxon>
        <taxon>Leptolyngbyales</taxon>
        <taxon>Leptolyngbyaceae</taxon>
        <taxon>Leptolyngbya group</taxon>
        <taxon>Leptolyngbya</taxon>
    </lineage>
</organism>
<dbReference type="InterPro" id="IPR001245">
    <property type="entry name" value="Ser-Thr/Tyr_kinase_cat_dom"/>
</dbReference>
<dbReference type="GO" id="GO:0004672">
    <property type="term" value="F:protein kinase activity"/>
    <property type="evidence" value="ECO:0007669"/>
    <property type="project" value="InterPro"/>
</dbReference>
<keyword evidence="3" id="KW-0547">Nucleotide-binding</keyword>
<dbReference type="InterPro" id="IPR011009">
    <property type="entry name" value="Kinase-like_dom_sf"/>
</dbReference>
<evidence type="ECO:0000313" key="5">
    <source>
        <dbReference type="EMBL" id="PZO12395.1"/>
    </source>
</evidence>
<dbReference type="PROSITE" id="PS50011">
    <property type="entry name" value="PROTEIN_KINASE_DOM"/>
    <property type="match status" value="1"/>
</dbReference>
<dbReference type="SUPFAM" id="SSF52058">
    <property type="entry name" value="L domain-like"/>
    <property type="match status" value="1"/>
</dbReference>
<dbReference type="PROSITE" id="PS00107">
    <property type="entry name" value="PROTEIN_KINASE_ATP"/>
    <property type="match status" value="1"/>
</dbReference>
<feature type="binding site" evidence="3">
    <location>
        <position position="239"/>
    </location>
    <ligand>
        <name>ATP</name>
        <dbReference type="ChEBI" id="CHEBI:30616"/>
    </ligand>
</feature>
<reference evidence="5 6" key="2">
    <citation type="submission" date="2018-06" db="EMBL/GenBank/DDBJ databases">
        <title>Metagenomic assembly of (sub)arctic Cyanobacteria and their associated microbiome from non-axenic cultures.</title>
        <authorList>
            <person name="Baurain D."/>
        </authorList>
    </citation>
    <scope>NUCLEOTIDE SEQUENCE [LARGE SCALE GENOMIC DNA]</scope>
    <source>
        <strain evidence="5">ULC129bin1</strain>
    </source>
</reference>
<sequence>METLELLKSGQMVGQTSLKLSAGLSEFPREILELADSLEFLNLSNNRLSELPDDFWRLKKLKIAFFNDNAFEMFPAVLAKCPALSMVSFKNNQIEQMGELSENIRWLILTNNRIKQLPAGMGRLSKLQKLMLAGNQLQTLPDELADCKRLELIRLSANNLGALPGQLVELPRLSWLAYAGNPFCTERDCPASEQLSELRVIDERELTFGEVLGQGASGVIYKGVWRAADAEIEKDVAIKLFKGEITSDGSPLDEMQACITAGTNPNLVSVLGKLQAEGKEGLVFSFVPAEYKNLGEPPSLETCTRDIYAADTTFSLSVVLRIARGIASVVRHLHARGIMHGDLYAHNILIDEEGESLLGDFGAASFYDVNSAVGQRLERLEVRAFGCLLEDLLDRCAVDEDDSASVEKVDSLRELQADCLSARIEHRPLFPDICQILGGCLDPDT</sequence>
<dbReference type="AlphaFoldDB" id="A0A2W4VRS1"/>
<evidence type="ECO:0000259" key="4">
    <source>
        <dbReference type="PROSITE" id="PS50011"/>
    </source>
</evidence>
<feature type="domain" description="Protein kinase" evidence="4">
    <location>
        <begin position="206"/>
        <end position="445"/>
    </location>
</feature>
<dbReference type="GO" id="GO:0005737">
    <property type="term" value="C:cytoplasm"/>
    <property type="evidence" value="ECO:0007669"/>
    <property type="project" value="TreeGrafter"/>
</dbReference>
<dbReference type="EMBL" id="QBMC01000150">
    <property type="protein sequence ID" value="PZO12395.1"/>
    <property type="molecule type" value="Genomic_DNA"/>
</dbReference>
<dbReference type="InterPro" id="IPR032675">
    <property type="entry name" value="LRR_dom_sf"/>
</dbReference>
<evidence type="ECO:0000256" key="2">
    <source>
        <dbReference type="ARBA" id="ARBA00022737"/>
    </source>
</evidence>
<dbReference type="InterPro" id="IPR050216">
    <property type="entry name" value="LRR_domain-containing"/>
</dbReference>
<reference evidence="6" key="1">
    <citation type="submission" date="2018-04" db="EMBL/GenBank/DDBJ databases">
        <authorList>
            <person name="Cornet L."/>
        </authorList>
    </citation>
    <scope>NUCLEOTIDE SEQUENCE [LARGE SCALE GENOMIC DNA]</scope>
</reference>
<dbReference type="InterPro" id="IPR000719">
    <property type="entry name" value="Prot_kinase_dom"/>
</dbReference>
<dbReference type="SMART" id="SM00364">
    <property type="entry name" value="LRR_BAC"/>
    <property type="match status" value="3"/>
</dbReference>
<dbReference type="InterPro" id="IPR001611">
    <property type="entry name" value="Leu-rich_rpt"/>
</dbReference>
<name>A0A2W4VRS1_9CYAN</name>
<protein>
    <submittedName>
        <fullName evidence="5">Protein kinase</fullName>
    </submittedName>
</protein>
<keyword evidence="5" id="KW-0808">Transferase</keyword>
<evidence type="ECO:0000313" key="6">
    <source>
        <dbReference type="Proteomes" id="UP000249354"/>
    </source>
</evidence>
<dbReference type="Pfam" id="PF07714">
    <property type="entry name" value="PK_Tyr_Ser-Thr"/>
    <property type="match status" value="1"/>
</dbReference>
<dbReference type="PANTHER" id="PTHR48051">
    <property type="match status" value="1"/>
</dbReference>
<dbReference type="PROSITE" id="PS51450">
    <property type="entry name" value="LRR"/>
    <property type="match status" value="1"/>
</dbReference>
<keyword evidence="2" id="KW-0677">Repeat</keyword>
<dbReference type="InterPro" id="IPR003591">
    <property type="entry name" value="Leu-rich_rpt_typical-subtyp"/>
</dbReference>